<accession>A0A1N7HVE0</accession>
<reference evidence="3" key="1">
    <citation type="submission" date="2017-01" db="EMBL/GenBank/DDBJ databases">
        <authorList>
            <person name="Varghese N."/>
            <person name="Submissions S."/>
        </authorList>
    </citation>
    <scope>NUCLEOTIDE SEQUENCE [LARGE SCALE GENOMIC DNA]</scope>
    <source>
        <strain evidence="3">DSM 17126</strain>
    </source>
</reference>
<organism evidence="2 3">
    <name type="scientific">Chryseobacterium shigense</name>
    <dbReference type="NCBI Taxonomy" id="297244"/>
    <lineage>
        <taxon>Bacteria</taxon>
        <taxon>Pseudomonadati</taxon>
        <taxon>Bacteroidota</taxon>
        <taxon>Flavobacteriia</taxon>
        <taxon>Flavobacteriales</taxon>
        <taxon>Weeksellaceae</taxon>
        <taxon>Chryseobacterium group</taxon>
        <taxon>Chryseobacterium</taxon>
    </lineage>
</organism>
<dbReference type="NCBIfam" id="NF047658">
    <property type="entry name" value="HYC_CC_PP"/>
    <property type="match status" value="1"/>
</dbReference>
<dbReference type="RefSeq" id="WP_228432074.1">
    <property type="nucleotide sequence ID" value="NZ_FTNY01000001.1"/>
</dbReference>
<protein>
    <submittedName>
        <fullName evidence="2">Uncharacterized protein</fullName>
    </submittedName>
</protein>
<evidence type="ECO:0000313" key="2">
    <source>
        <dbReference type="EMBL" id="SIS28772.1"/>
    </source>
</evidence>
<dbReference type="AlphaFoldDB" id="A0A1N7HVE0"/>
<feature type="transmembrane region" description="Helical" evidence="1">
    <location>
        <begin position="20"/>
        <end position="42"/>
    </location>
</feature>
<evidence type="ECO:0000256" key="1">
    <source>
        <dbReference type="SAM" id="Phobius"/>
    </source>
</evidence>
<name>A0A1N7HVE0_9FLAO</name>
<gene>
    <name evidence="2" type="ORF">SAMN05421639_101265</name>
</gene>
<keyword evidence="1" id="KW-0812">Transmembrane</keyword>
<dbReference type="InterPro" id="IPR058060">
    <property type="entry name" value="HYC_CC_PP"/>
</dbReference>
<dbReference type="EMBL" id="FTNY01000001">
    <property type="protein sequence ID" value="SIS28772.1"/>
    <property type="molecule type" value="Genomic_DNA"/>
</dbReference>
<dbReference type="Proteomes" id="UP000186373">
    <property type="component" value="Unassembled WGS sequence"/>
</dbReference>
<keyword evidence="3" id="KW-1185">Reference proteome</keyword>
<sequence>MMTEFYNKYTEFYNSGFGDIFTFVLPMKKILAIFFSVFYFGFSSGAAFSVHFCMEELVSVSQKTTDICGKCGVKEKKGCCKTEVKVVKVDDSQKSDLLMIDFLSQIAPAFTQHQYFLTDQSFSASKFTRIRINGPPEYRPVPIYINHCHFRI</sequence>
<dbReference type="InterPro" id="IPR058512">
    <property type="entry name" value="DUF8199"/>
</dbReference>
<evidence type="ECO:0000313" key="3">
    <source>
        <dbReference type="Proteomes" id="UP000186373"/>
    </source>
</evidence>
<dbReference type="Pfam" id="PF26622">
    <property type="entry name" value="DUF8199"/>
    <property type="match status" value="1"/>
</dbReference>
<keyword evidence="1" id="KW-1133">Transmembrane helix</keyword>
<proteinExistence type="predicted"/>
<keyword evidence="1" id="KW-0472">Membrane</keyword>